<dbReference type="EMBL" id="CADCTN010000133">
    <property type="protein sequence ID" value="CAA9246727.1"/>
    <property type="molecule type" value="Genomic_DNA"/>
</dbReference>
<evidence type="ECO:0000313" key="2">
    <source>
        <dbReference type="EMBL" id="CAA9246727.1"/>
    </source>
</evidence>
<reference evidence="2" key="1">
    <citation type="submission" date="2020-02" db="EMBL/GenBank/DDBJ databases">
        <authorList>
            <person name="Meier V. D."/>
        </authorList>
    </citation>
    <scope>NUCLEOTIDE SEQUENCE</scope>
    <source>
        <strain evidence="2">AVDCRST_MAG52</strain>
    </source>
</reference>
<name>A0A6J4IAM6_9ACTN</name>
<organism evidence="2">
    <name type="scientific">uncultured Blastococcus sp</name>
    <dbReference type="NCBI Taxonomy" id="217144"/>
    <lineage>
        <taxon>Bacteria</taxon>
        <taxon>Bacillati</taxon>
        <taxon>Actinomycetota</taxon>
        <taxon>Actinomycetes</taxon>
        <taxon>Geodermatophilales</taxon>
        <taxon>Geodermatophilaceae</taxon>
        <taxon>Blastococcus</taxon>
        <taxon>environmental samples</taxon>
    </lineage>
</organism>
<feature type="non-terminal residue" evidence="2">
    <location>
        <position position="1"/>
    </location>
</feature>
<protein>
    <submittedName>
        <fullName evidence="2">UPF0225 protein YchJ</fullName>
    </submittedName>
</protein>
<feature type="region of interest" description="Disordered" evidence="1">
    <location>
        <begin position="1"/>
        <end position="22"/>
    </location>
</feature>
<proteinExistence type="predicted"/>
<sequence length="22" mass="2036">TRTAASSARTASGATSTASPSP</sequence>
<gene>
    <name evidence="2" type="ORF">AVDCRST_MAG52-1903</name>
</gene>
<accession>A0A6J4IAM6</accession>
<dbReference type="AlphaFoldDB" id="A0A6J4IAM6"/>
<feature type="non-terminal residue" evidence="2">
    <location>
        <position position="22"/>
    </location>
</feature>
<evidence type="ECO:0000256" key="1">
    <source>
        <dbReference type="SAM" id="MobiDB-lite"/>
    </source>
</evidence>